<comment type="caution">
    <text evidence="1">The sequence shown here is derived from an EMBL/GenBank/DDBJ whole genome shotgun (WGS) entry which is preliminary data.</text>
</comment>
<sequence length="353" mass="40103">MRRAWHIQAWVEYAALHDLMSHTAADTANRPLRQPSRRHTQAHVQRRLGVELELTGLSIERMATRIQAVLGGRIVPHSAYEYTVADTTFGDFAVELDYAYLKARGREEGGSGFWDEIAQLSDDLLGAVAKHIVPLEIVAPPIVLDRVHELHPLIADLRAAGARGTNVSAIYAFGLHFNIEVPDTAPETLLDYMRAFAVAFDWLKRVSAIDISRRVFPYIQPYTTPYVRRICDTAYKPDQTTLIEDYLAANASRNRALDMLPLFAWLDAERVGAVVDDALVKARPTLHYRLPNCEIEQPGWDLHPAWEHWCVIEELAADRDRLDMICADYCDVLDAPLGDPFGRWGERFEQYLR</sequence>
<gene>
    <name evidence="1" type="ORF">C41B8_10475</name>
</gene>
<dbReference type="Pfam" id="PF12224">
    <property type="entry name" value="Amidoligase_2"/>
    <property type="match status" value="1"/>
</dbReference>
<dbReference type="PATRIC" id="fig|1304275.5.peg.2134"/>
<keyword evidence="2" id="KW-1185">Reference proteome</keyword>
<dbReference type="InterPro" id="IPR022025">
    <property type="entry name" value="Amidoligase_2"/>
</dbReference>
<evidence type="ECO:0000313" key="2">
    <source>
        <dbReference type="Proteomes" id="UP000028302"/>
    </source>
</evidence>
<organism evidence="1 2">
    <name type="scientific">Salinisphaera hydrothermalis (strain C41B8)</name>
    <dbReference type="NCBI Taxonomy" id="1304275"/>
    <lineage>
        <taxon>Bacteria</taxon>
        <taxon>Pseudomonadati</taxon>
        <taxon>Pseudomonadota</taxon>
        <taxon>Gammaproteobacteria</taxon>
        <taxon>Salinisphaerales</taxon>
        <taxon>Salinisphaeraceae</taxon>
        <taxon>Salinisphaera</taxon>
    </lineage>
</organism>
<dbReference type="STRING" id="1304275.C41B8_10475"/>
<reference evidence="1 2" key="1">
    <citation type="submission" date="2013-03" db="EMBL/GenBank/DDBJ databases">
        <title>Salinisphaera hydrothermalis C41B8 Genome Sequencing.</title>
        <authorList>
            <person name="Li C."/>
            <person name="Lai Q."/>
            <person name="Shao Z."/>
        </authorList>
    </citation>
    <scope>NUCLEOTIDE SEQUENCE [LARGE SCALE GENOMIC DNA]</scope>
    <source>
        <strain evidence="1 2">C41B8</strain>
    </source>
</reference>
<evidence type="ECO:0008006" key="3">
    <source>
        <dbReference type="Google" id="ProtNLM"/>
    </source>
</evidence>
<dbReference type="Proteomes" id="UP000028302">
    <property type="component" value="Unassembled WGS sequence"/>
</dbReference>
<dbReference type="eggNOG" id="ENOG502Z8DX">
    <property type="taxonomic scope" value="Bacteria"/>
</dbReference>
<name>A0A084IKP5_SALHC</name>
<proteinExistence type="predicted"/>
<accession>A0A084IKP5</accession>
<dbReference type="EMBL" id="APNK01000014">
    <property type="protein sequence ID" value="KEZ77279.1"/>
    <property type="molecule type" value="Genomic_DNA"/>
</dbReference>
<dbReference type="OrthoDB" id="5597599at2"/>
<protein>
    <recommendedName>
        <fullName evidence="3">Amidoligase enzyme</fullName>
    </recommendedName>
</protein>
<evidence type="ECO:0000313" key="1">
    <source>
        <dbReference type="EMBL" id="KEZ77279.1"/>
    </source>
</evidence>
<dbReference type="AlphaFoldDB" id="A0A084IKP5"/>